<evidence type="ECO:0000259" key="1">
    <source>
        <dbReference type="Pfam" id="PF00501"/>
    </source>
</evidence>
<dbReference type="SUPFAM" id="SSF56801">
    <property type="entry name" value="Acetyl-CoA synthetase-like"/>
    <property type="match status" value="1"/>
</dbReference>
<gene>
    <name evidence="2" type="ORF">JQX11_03430</name>
</gene>
<reference evidence="2 3" key="1">
    <citation type="submission" date="2021-02" db="EMBL/GenBank/DDBJ databases">
        <authorList>
            <person name="Ra J.-S."/>
        </authorList>
    </citation>
    <scope>NUCLEOTIDE SEQUENCE [LARGE SCALE GENOMIC DNA]</scope>
    <source>
        <strain evidence="2 3">MMS20-R1-14</strain>
    </source>
</reference>
<protein>
    <submittedName>
        <fullName evidence="2">Amino acid adenylation domain-containing protein</fullName>
    </submittedName>
</protein>
<dbReference type="PANTHER" id="PTHR45527:SF1">
    <property type="entry name" value="FATTY ACID SYNTHASE"/>
    <property type="match status" value="1"/>
</dbReference>
<evidence type="ECO:0000313" key="2">
    <source>
        <dbReference type="EMBL" id="MBM7075411.1"/>
    </source>
</evidence>
<dbReference type="EMBL" id="JAFEUC010000001">
    <property type="protein sequence ID" value="MBM7075411.1"/>
    <property type="molecule type" value="Genomic_DNA"/>
</dbReference>
<dbReference type="InterPro" id="IPR000873">
    <property type="entry name" value="AMP-dep_synth/lig_dom"/>
</dbReference>
<dbReference type="CDD" id="cd05930">
    <property type="entry name" value="A_NRPS"/>
    <property type="match status" value="1"/>
</dbReference>
<dbReference type="PANTHER" id="PTHR45527">
    <property type="entry name" value="NONRIBOSOMAL PEPTIDE SYNTHETASE"/>
    <property type="match status" value="1"/>
</dbReference>
<accession>A0ABS2IM30</accession>
<name>A0ABS2IM30_9ACTN</name>
<dbReference type="PROSITE" id="PS00455">
    <property type="entry name" value="AMP_BINDING"/>
    <property type="match status" value="1"/>
</dbReference>
<comment type="caution">
    <text evidence="2">The sequence shown here is derived from an EMBL/GenBank/DDBJ whole genome shotgun (WGS) entry which is preliminary data.</text>
</comment>
<dbReference type="Proteomes" id="UP001518872">
    <property type="component" value="Unassembled WGS sequence"/>
</dbReference>
<keyword evidence="3" id="KW-1185">Reference proteome</keyword>
<dbReference type="InterPro" id="IPR045851">
    <property type="entry name" value="AMP-bd_C_sf"/>
</dbReference>
<feature type="domain" description="AMP-dependent synthetase/ligase" evidence="1">
    <location>
        <begin position="11"/>
        <end position="375"/>
    </location>
</feature>
<dbReference type="Gene3D" id="3.30.300.30">
    <property type="match status" value="1"/>
</dbReference>
<proteinExistence type="predicted"/>
<dbReference type="InterPro" id="IPR020845">
    <property type="entry name" value="AMP-binding_CS"/>
</dbReference>
<dbReference type="InterPro" id="IPR010071">
    <property type="entry name" value="AA_adenyl_dom"/>
</dbReference>
<dbReference type="InterPro" id="IPR042099">
    <property type="entry name" value="ANL_N_sf"/>
</dbReference>
<evidence type="ECO:0000313" key="3">
    <source>
        <dbReference type="Proteomes" id="UP001518872"/>
    </source>
</evidence>
<dbReference type="Gene3D" id="3.40.50.12780">
    <property type="entry name" value="N-terminal domain of ligase-like"/>
    <property type="match status" value="1"/>
</dbReference>
<organism evidence="2 3">
    <name type="scientific">Micromonospora humida</name>
    <dbReference type="NCBI Taxonomy" id="2809018"/>
    <lineage>
        <taxon>Bacteria</taxon>
        <taxon>Bacillati</taxon>
        <taxon>Actinomycetota</taxon>
        <taxon>Actinomycetes</taxon>
        <taxon>Micromonosporales</taxon>
        <taxon>Micromonosporaceae</taxon>
        <taxon>Micromonospora</taxon>
    </lineage>
</organism>
<dbReference type="NCBIfam" id="TIGR01733">
    <property type="entry name" value="AA-adenyl-dom"/>
    <property type="match status" value="1"/>
</dbReference>
<sequence length="531" mass="57165">MARGSLVDLVREQADRDASSVAVVDEGGVLTYGDLERESSRLAHVLAARGLRPGDRVVLLLPRTAAAICAIFAVLKCRGVYVPLDTASPPARLRPRIVAAEPRFLIGDATTRRLLRQCWDGPSAVTVWLTDPPPDARRPQDVLAAEVSAAPATPPATEPGRTDLAYLLFTSGSTGTPKGVPITHGSVLCLASWAREHFRLTGADRLSCHSALSFDFSVLDIYSAVAAGASLHLVPAHYNLAPDLLARFIRDQRLTQWSSVPSVLMAMANRGVVRDMPDLRRVVWCGDVFPVDGLRHWMANLPHVRFTNLYGPTEATVASSYHDVGAMPASGAGVPIGTALPGERLGVFDEHRRPVPTGVVGDLHIAGVGLSPGYWRSPAETAAAFGTVEGDDVTRWYRTGDRASIDEQGLAHFHGRGDRQIKSRGYRIELDEIARVARQLPEFADVAIVAVDSPEAAGREIGLAYVAAGDRPPDHASVRSVLARTLPPYMLPTRWLAVEAIDTNSNGKVDYPALTRRFLDHADAAPPGTET</sequence>
<dbReference type="Pfam" id="PF00501">
    <property type="entry name" value="AMP-binding"/>
    <property type="match status" value="1"/>
</dbReference>
<dbReference type="RefSeq" id="WP_204923469.1">
    <property type="nucleotide sequence ID" value="NZ_JAFEUC010000001.1"/>
</dbReference>